<sequence length="152" mass="16686">MPPFVTIERNGRRGFNEIQREFLYGVMTGRPSTLGRYFLTSTYLMVSHDEKPSTLRQANPSTATDLIPIISKDLIDNRANVINNGTMVVNGTLTIEPEASDTTGASPPATEAKSDKKVSFSHGALVGIAARHYLSRGYSRGYCLVYAPKEET</sequence>
<evidence type="ECO:0000313" key="2">
    <source>
        <dbReference type="EMBL" id="EMR80750.1"/>
    </source>
</evidence>
<dbReference type="HOGENOM" id="CLU_1722073_0_0_1"/>
<dbReference type="STRING" id="1290391.M7THC8"/>
<name>M7THC8_BOTF1</name>
<dbReference type="OrthoDB" id="5361565at2759"/>
<organism evidence="2 3">
    <name type="scientific">Botryotinia fuckeliana (strain BcDW1)</name>
    <name type="common">Noble rot fungus</name>
    <name type="synonym">Botrytis cinerea</name>
    <dbReference type="NCBI Taxonomy" id="1290391"/>
    <lineage>
        <taxon>Eukaryota</taxon>
        <taxon>Fungi</taxon>
        <taxon>Dikarya</taxon>
        <taxon>Ascomycota</taxon>
        <taxon>Pezizomycotina</taxon>
        <taxon>Leotiomycetes</taxon>
        <taxon>Helotiales</taxon>
        <taxon>Sclerotiniaceae</taxon>
        <taxon>Botrytis</taxon>
    </lineage>
</organism>
<accession>M7THC8</accession>
<dbReference type="Proteomes" id="UP000012045">
    <property type="component" value="Unassembled WGS sequence"/>
</dbReference>
<reference evidence="3" key="1">
    <citation type="journal article" date="2013" name="Genome Announc.">
        <title>Draft genome sequence of Botrytis cinerea BcDW1, inoculum for noble rot of grape berries.</title>
        <authorList>
            <person name="Blanco-Ulate B."/>
            <person name="Allen G."/>
            <person name="Powell A.L."/>
            <person name="Cantu D."/>
        </authorList>
    </citation>
    <scope>NUCLEOTIDE SEQUENCE [LARGE SCALE GENOMIC DNA]</scope>
    <source>
        <strain evidence="3">BcDW1</strain>
    </source>
</reference>
<dbReference type="AlphaFoldDB" id="M7THC8"/>
<feature type="region of interest" description="Disordered" evidence="1">
    <location>
        <begin position="97"/>
        <end position="116"/>
    </location>
</feature>
<evidence type="ECO:0000256" key="1">
    <source>
        <dbReference type="SAM" id="MobiDB-lite"/>
    </source>
</evidence>
<proteinExistence type="predicted"/>
<evidence type="ECO:0000313" key="3">
    <source>
        <dbReference type="Proteomes" id="UP000012045"/>
    </source>
</evidence>
<dbReference type="EMBL" id="KB708104">
    <property type="protein sequence ID" value="EMR80750.1"/>
    <property type="molecule type" value="Genomic_DNA"/>
</dbReference>
<protein>
    <submittedName>
        <fullName evidence="2">Uncharacterized protein</fullName>
    </submittedName>
</protein>
<gene>
    <name evidence="2" type="ORF">BcDW1_10642</name>
</gene>